<dbReference type="Proteomes" id="UP001530377">
    <property type="component" value="Unassembled WGS sequence"/>
</dbReference>
<keyword evidence="4" id="KW-1185">Reference proteome</keyword>
<keyword evidence="2" id="KW-1133">Transmembrane helix</keyword>
<organism evidence="3 4">
    <name type="scientific">Cyclostephanos tholiformis</name>
    <dbReference type="NCBI Taxonomy" id="382380"/>
    <lineage>
        <taxon>Eukaryota</taxon>
        <taxon>Sar</taxon>
        <taxon>Stramenopiles</taxon>
        <taxon>Ochrophyta</taxon>
        <taxon>Bacillariophyta</taxon>
        <taxon>Coscinodiscophyceae</taxon>
        <taxon>Thalassiosirophycidae</taxon>
        <taxon>Stephanodiscales</taxon>
        <taxon>Stephanodiscaceae</taxon>
        <taxon>Cyclostephanos</taxon>
    </lineage>
</organism>
<sequence>MAYLAHQGTHPSHRDFVPIINLNRRQSSSMWRRWRISPPWTDAGIPRIVDGMAGEGGGSSRRRRVRGGGGGASIWNDDDVIEMDRVPPSHHDRVTKYCRGGGGGGSAVGSSPVMEMMGAFDGDSNVDDESYIPDKPISAARGIDAHPRGKESMVSPSVAVMNNAGGTTNNSYNERRMEEGAALEIDDDTRHTSPYRQVRYGSTIRPRLVIEFDTKAGGGGDANGGGCRGGIQDKIRRRIGTDHDERGGKGSNRGPALAISLDISPPQSSSMRSSCDGYGNSVIAQNEPGRASSDGGTLLESLRLPFETSFILLTQTAALLPHLILSRRALNYTWIAIVDYFRGRTFRTTYTRLERAYLRYYEFPAVTRAIARLVSQMGILLGLSWAVRLWMFWVFSSDVAPFVFGTTGIDIALVGARAGREIAIGPGWKVGLPCHRRGKGMAWLCGFFWIGTVVGIGHVLGVALSVWGGPLRLQATAQHPESPKLSLRRIIHHPIQWIQEMEEWKHFSLRAFRHSNRNMRGRVSGENSFNPDPLLFPVTWLPLRWLQIFALAKAFSTDPQRYRWCPPDNDKAVIPRLMKQYLVQLALCDEWRRVCLGEMRVGLGIVVMLSHFVGRLHLSLLTSLDNYESFYSRH</sequence>
<reference evidence="3 4" key="1">
    <citation type="submission" date="2024-10" db="EMBL/GenBank/DDBJ databases">
        <title>Updated reference genomes for cyclostephanoid diatoms.</title>
        <authorList>
            <person name="Roberts W.R."/>
            <person name="Alverson A.J."/>
        </authorList>
    </citation>
    <scope>NUCLEOTIDE SEQUENCE [LARGE SCALE GENOMIC DNA]</scope>
    <source>
        <strain evidence="3 4">AJA228-03</strain>
    </source>
</reference>
<gene>
    <name evidence="3" type="ORF">ACHAXA_005778</name>
</gene>
<proteinExistence type="predicted"/>
<evidence type="ECO:0000313" key="4">
    <source>
        <dbReference type="Proteomes" id="UP001530377"/>
    </source>
</evidence>
<dbReference type="EMBL" id="JALLPB020000899">
    <property type="protein sequence ID" value="KAL3806055.1"/>
    <property type="molecule type" value="Genomic_DNA"/>
</dbReference>
<keyword evidence="2" id="KW-0472">Membrane</keyword>
<comment type="caution">
    <text evidence="3">The sequence shown here is derived from an EMBL/GenBank/DDBJ whole genome shotgun (WGS) entry which is preliminary data.</text>
</comment>
<feature type="transmembrane region" description="Helical" evidence="2">
    <location>
        <begin position="440"/>
        <end position="467"/>
    </location>
</feature>
<keyword evidence="2" id="KW-0812">Transmembrane</keyword>
<feature type="transmembrane region" description="Helical" evidence="2">
    <location>
        <begin position="369"/>
        <end position="393"/>
    </location>
</feature>
<evidence type="ECO:0000256" key="1">
    <source>
        <dbReference type="SAM" id="MobiDB-lite"/>
    </source>
</evidence>
<protein>
    <submittedName>
        <fullName evidence="3">Uncharacterized protein</fullName>
    </submittedName>
</protein>
<accession>A0ABD3RF49</accession>
<evidence type="ECO:0000256" key="2">
    <source>
        <dbReference type="SAM" id="Phobius"/>
    </source>
</evidence>
<dbReference type="AlphaFoldDB" id="A0ABD3RF49"/>
<feature type="compositionally biased region" description="Basic and acidic residues" evidence="1">
    <location>
        <begin position="239"/>
        <end position="248"/>
    </location>
</feature>
<name>A0ABD3RF49_9STRA</name>
<feature type="compositionally biased region" description="Low complexity" evidence="1">
    <location>
        <begin position="264"/>
        <end position="274"/>
    </location>
</feature>
<feature type="region of interest" description="Disordered" evidence="1">
    <location>
        <begin position="239"/>
        <end position="275"/>
    </location>
</feature>
<feature type="region of interest" description="Disordered" evidence="1">
    <location>
        <begin position="47"/>
        <end position="70"/>
    </location>
</feature>
<evidence type="ECO:0000313" key="3">
    <source>
        <dbReference type="EMBL" id="KAL3806055.1"/>
    </source>
</evidence>